<evidence type="ECO:0000313" key="2">
    <source>
        <dbReference type="Proteomes" id="UP001163603"/>
    </source>
</evidence>
<name>A0ACC0XIA1_9ROSI</name>
<proteinExistence type="predicted"/>
<dbReference type="EMBL" id="CM047747">
    <property type="protein sequence ID" value="KAJ0017787.1"/>
    <property type="molecule type" value="Genomic_DNA"/>
</dbReference>
<accession>A0ACC0XIA1</accession>
<comment type="caution">
    <text evidence="1">The sequence shown here is derived from an EMBL/GenBank/DDBJ whole genome shotgun (WGS) entry which is preliminary data.</text>
</comment>
<evidence type="ECO:0000313" key="1">
    <source>
        <dbReference type="EMBL" id="KAJ0017787.1"/>
    </source>
</evidence>
<reference evidence="2" key="1">
    <citation type="journal article" date="2023" name="G3 (Bethesda)">
        <title>Genome assembly and association tests identify interacting loci associated with vigor, precocity, and sex in interspecific pistachio rootstocks.</title>
        <authorList>
            <person name="Palmer W."/>
            <person name="Jacygrad E."/>
            <person name="Sagayaradj S."/>
            <person name="Cavanaugh K."/>
            <person name="Han R."/>
            <person name="Bertier L."/>
            <person name="Beede B."/>
            <person name="Kafkas S."/>
            <person name="Golino D."/>
            <person name="Preece J."/>
            <person name="Michelmore R."/>
        </authorList>
    </citation>
    <scope>NUCLEOTIDE SEQUENCE [LARGE SCALE GENOMIC DNA]</scope>
</reference>
<sequence>MKLLCIFVLPCFTFECAYRIWWYATGASEIPYYINPYASDIIACTLQLLSWLYRISIYILACILYQLICYLQIIKMDDFAQVFQKETEVGSILKEHLRIKRNLRVISHRFRRFILLSLLLVTASQFISLLMTTRSSANNNIFEAGELADSSYAYEVQQRLHIKHSPLQALLQNGMFVPQSTPFDDLDDDEEGEGDEDDLDNTRMYPIYANTISFQKRQALVTYLENNKAGITVYGFMLDRTWLHTIFGIQLALLLWLLNKTLEREREMGEVYCNKAGVPFTAKPHKWRRPHAVFGVPVRRKRSEPSLLKPLEIARTCAIASKMLQPALGVKPEKAQQLPKTFLTVKGLFDMFPIKLGLFKPQKHSHVPKFGNWEKDNIPYTTYFENARKEKAGVRMNPNDPEENPEAFMYGRGDLEGDGDSRPVQTPVYVDSDNYISVEKHNISGHNPQGRQKSVRSESGSDKSHSDYSHPQPGHRPLKSDRKKGPGEGSNSFSPPVQGHTRQRSGSYPSDETRHHRTASVPKFGAWDETDPKSGEGFTVIFNKVKEEKQKASTTFPTVPSQAGSHSDGQRNTAASPSKSKICCCLFSRK</sequence>
<keyword evidence="2" id="KW-1185">Reference proteome</keyword>
<dbReference type="Proteomes" id="UP001163603">
    <property type="component" value="Chromosome 12"/>
</dbReference>
<organism evidence="1 2">
    <name type="scientific">Pistacia integerrima</name>
    <dbReference type="NCBI Taxonomy" id="434235"/>
    <lineage>
        <taxon>Eukaryota</taxon>
        <taxon>Viridiplantae</taxon>
        <taxon>Streptophyta</taxon>
        <taxon>Embryophyta</taxon>
        <taxon>Tracheophyta</taxon>
        <taxon>Spermatophyta</taxon>
        <taxon>Magnoliopsida</taxon>
        <taxon>eudicotyledons</taxon>
        <taxon>Gunneridae</taxon>
        <taxon>Pentapetalae</taxon>
        <taxon>rosids</taxon>
        <taxon>malvids</taxon>
        <taxon>Sapindales</taxon>
        <taxon>Anacardiaceae</taxon>
        <taxon>Pistacia</taxon>
    </lineage>
</organism>
<gene>
    <name evidence="1" type="ORF">Pint_09721</name>
</gene>
<protein>
    <submittedName>
        <fullName evidence="1">Uncharacterized protein</fullName>
    </submittedName>
</protein>